<accession>A0A420G3A5</accession>
<dbReference type="PROSITE" id="PS51257">
    <property type="entry name" value="PROKAR_LIPOPROTEIN"/>
    <property type="match status" value="1"/>
</dbReference>
<evidence type="ECO:0000313" key="2">
    <source>
        <dbReference type="Proteomes" id="UP000286402"/>
    </source>
</evidence>
<evidence type="ECO:0000313" key="1">
    <source>
        <dbReference type="EMBL" id="RKF39699.1"/>
    </source>
</evidence>
<name>A0A420G3A5_9SPHI</name>
<reference evidence="1 2" key="1">
    <citation type="submission" date="2016-07" db="EMBL/GenBank/DDBJ databases">
        <title>Genome analysis of Sphingobacterium siyangense T12B17.</title>
        <authorList>
            <person name="Xu D."/>
            <person name="Su Y."/>
            <person name="Zheng S."/>
        </authorList>
    </citation>
    <scope>NUCLEOTIDE SEQUENCE [LARGE SCALE GENOMIC DNA]</scope>
    <source>
        <strain evidence="1 2">T12B17</strain>
    </source>
</reference>
<dbReference type="AlphaFoldDB" id="A0A420G3A5"/>
<keyword evidence="2" id="KW-1185">Reference proteome</keyword>
<dbReference type="Proteomes" id="UP000286402">
    <property type="component" value="Unassembled WGS sequence"/>
</dbReference>
<gene>
    <name evidence="1" type="ORF">BCY89_25145</name>
</gene>
<proteinExistence type="predicted"/>
<dbReference type="InterPro" id="IPR041662">
    <property type="entry name" value="SusD-like_2"/>
</dbReference>
<dbReference type="SUPFAM" id="SSF48452">
    <property type="entry name" value="TPR-like"/>
    <property type="match status" value="1"/>
</dbReference>
<dbReference type="Gene3D" id="1.25.40.390">
    <property type="match status" value="1"/>
</dbReference>
<dbReference type="EMBL" id="MCAQ01000004">
    <property type="protein sequence ID" value="RKF39699.1"/>
    <property type="molecule type" value="Genomic_DNA"/>
</dbReference>
<evidence type="ECO:0008006" key="3">
    <source>
        <dbReference type="Google" id="ProtNLM"/>
    </source>
</evidence>
<dbReference type="RefSeq" id="WP_120333536.1">
    <property type="nucleotide sequence ID" value="NZ_CP070350.1"/>
</dbReference>
<dbReference type="InterPro" id="IPR011990">
    <property type="entry name" value="TPR-like_helical_dom_sf"/>
</dbReference>
<organism evidence="1 2">
    <name type="scientific">Sphingobacterium siyangense</name>
    <dbReference type="NCBI Taxonomy" id="459529"/>
    <lineage>
        <taxon>Bacteria</taxon>
        <taxon>Pseudomonadati</taxon>
        <taxon>Bacteroidota</taxon>
        <taxon>Sphingobacteriia</taxon>
        <taxon>Sphingobacteriales</taxon>
        <taxon>Sphingobacteriaceae</taxon>
        <taxon>Sphingobacterium</taxon>
    </lineage>
</organism>
<protein>
    <recommendedName>
        <fullName evidence="3">SusD-like starch-binding protein associating with outer membrane</fullName>
    </recommendedName>
</protein>
<dbReference type="Pfam" id="PF12771">
    <property type="entry name" value="SusD-like_2"/>
    <property type="match status" value="1"/>
</dbReference>
<sequence length="530" mass="59026">MKIKKHILLAGLCAAGITAITSCSKSSFDELYRDPGKISEVSADKQFAGITYSYRELVVPSYWNYFVILRSTANRYVQATGWANENNQLIPGGASTQDRWNTYYAGLAQYREFEKVYTALPEAERTQLRIFYLAAKIFFYDQTQQVVDLHGDIPWSQAGMLSTNGGNYPSSYAKYDTAEDIYKTMLDDLKAISTELNTLPALTSGVSTSFKTQDLINKGDITLWKKYCNSLRLRMLTRVSAASTFTARANQELADIIGNQSTYPLTLTNADNIDISVFNSGSDINARGFRDGLESWNANIAGKVMIDNMVSKADPRLPFIFEPGQGANGAYIGLDQSLTSAEQTALISGTPANPSKIAIYNRSTYSRNEYFPGLLITASEVNYLLAEYYNRTGNNAAAKSAFEQGIKQSIALFPAIRALSKDNTTTAAAQPTDAQINTYISNIGWGTNNIQLIATQKWLHFNVIQPLQSWAEVRRLNYPVFTFRTEVSDIQKTVPTRWNIPATEVNLNGTNYDAVKSKDKLDTKIFWDVN</sequence>
<comment type="caution">
    <text evidence="1">The sequence shown here is derived from an EMBL/GenBank/DDBJ whole genome shotgun (WGS) entry which is preliminary data.</text>
</comment>